<dbReference type="Proteomes" id="UP001183202">
    <property type="component" value="Unassembled WGS sequence"/>
</dbReference>
<proteinExistence type="inferred from homology"/>
<evidence type="ECO:0000313" key="4">
    <source>
        <dbReference type="Proteomes" id="UP001183202"/>
    </source>
</evidence>
<feature type="domain" description="Activator of Hsp90 ATPase homologue 1/2-like C-terminal" evidence="2">
    <location>
        <begin position="14"/>
        <end position="138"/>
    </location>
</feature>
<dbReference type="Pfam" id="PF08327">
    <property type="entry name" value="AHSA1"/>
    <property type="match status" value="1"/>
</dbReference>
<gene>
    <name evidence="3" type="ORF">RM445_09210</name>
</gene>
<comment type="similarity">
    <text evidence="1">Belongs to the AHA1 family.</text>
</comment>
<reference evidence="4" key="1">
    <citation type="submission" date="2023-07" db="EMBL/GenBank/DDBJ databases">
        <title>30 novel species of actinomycetes from the DSMZ collection.</title>
        <authorList>
            <person name="Nouioui I."/>
        </authorList>
    </citation>
    <scope>NUCLEOTIDE SEQUENCE [LARGE SCALE GENOMIC DNA]</scope>
    <source>
        <strain evidence="4">DSM 45834</strain>
    </source>
</reference>
<comment type="caution">
    <text evidence="3">The sequence shown here is derived from an EMBL/GenBank/DDBJ whole genome shotgun (WGS) entry which is preliminary data.</text>
</comment>
<dbReference type="SUPFAM" id="SSF55961">
    <property type="entry name" value="Bet v1-like"/>
    <property type="match status" value="1"/>
</dbReference>
<accession>A0ABU2N6Y8</accession>
<organism evidence="3 4">
    <name type="scientific">Pseudonocardia charpentierae</name>
    <dbReference type="NCBI Taxonomy" id="3075545"/>
    <lineage>
        <taxon>Bacteria</taxon>
        <taxon>Bacillati</taxon>
        <taxon>Actinomycetota</taxon>
        <taxon>Actinomycetes</taxon>
        <taxon>Pseudonocardiales</taxon>
        <taxon>Pseudonocardiaceae</taxon>
        <taxon>Pseudonocardia</taxon>
    </lineage>
</organism>
<keyword evidence="4" id="KW-1185">Reference proteome</keyword>
<dbReference type="EMBL" id="JAVREJ010000004">
    <property type="protein sequence ID" value="MDT0349698.1"/>
    <property type="molecule type" value="Genomic_DNA"/>
</dbReference>
<evidence type="ECO:0000313" key="3">
    <source>
        <dbReference type="EMBL" id="MDT0349698.1"/>
    </source>
</evidence>
<dbReference type="InterPro" id="IPR023393">
    <property type="entry name" value="START-like_dom_sf"/>
</dbReference>
<protein>
    <submittedName>
        <fullName evidence="3">SRPBCC domain-containing protein</fullName>
    </submittedName>
</protein>
<dbReference type="RefSeq" id="WP_311555709.1">
    <property type="nucleotide sequence ID" value="NZ_JAVREJ010000004.1"/>
</dbReference>
<evidence type="ECO:0000256" key="1">
    <source>
        <dbReference type="ARBA" id="ARBA00006817"/>
    </source>
</evidence>
<dbReference type="InterPro" id="IPR013538">
    <property type="entry name" value="ASHA1/2-like_C"/>
</dbReference>
<dbReference type="Gene3D" id="3.30.530.20">
    <property type="match status" value="1"/>
</dbReference>
<name>A0ABU2N6Y8_9PSEU</name>
<evidence type="ECO:0000259" key="2">
    <source>
        <dbReference type="Pfam" id="PF08327"/>
    </source>
</evidence>
<sequence>MVEDSIVRETVVAAPVQRVWEVLTQADYVGRWFGADKAEIDLRPGGSFVMTWAEHGVGLARVERVEEPNLFSFRWALEPGVEPKPGEETLVEFTLAEKGDGTLLKVVESGFSTLDRAADKQEWHRERNVDGWRQVLEAVATNFS</sequence>